<dbReference type="InterPro" id="IPR052766">
    <property type="entry name" value="S41A_metabolite_peptidase"/>
</dbReference>
<evidence type="ECO:0000256" key="1">
    <source>
        <dbReference type="SAM" id="MobiDB-lite"/>
    </source>
</evidence>
<dbReference type="PANTHER" id="PTHR37049">
    <property type="entry name" value="PEPTIDASE S41 FAMILY PROTEIN"/>
    <property type="match status" value="1"/>
</dbReference>
<feature type="region of interest" description="Disordered" evidence="1">
    <location>
        <begin position="275"/>
        <end position="298"/>
    </location>
</feature>
<dbReference type="AlphaFoldDB" id="A0AAE0UAT9"/>
<dbReference type="Proteomes" id="UP001281003">
    <property type="component" value="Unassembled WGS sequence"/>
</dbReference>
<evidence type="ECO:0000256" key="2">
    <source>
        <dbReference type="SAM" id="SignalP"/>
    </source>
</evidence>
<feature type="chain" id="PRO_5042228048" description="CPAF-like PDZ domain-containing protein" evidence="2">
    <location>
        <begin position="22"/>
        <end position="798"/>
    </location>
</feature>
<name>A0AAE0UAT9_SORBR</name>
<organism evidence="4 5">
    <name type="scientific">Sordaria brevicollis</name>
    <dbReference type="NCBI Taxonomy" id="83679"/>
    <lineage>
        <taxon>Eukaryota</taxon>
        <taxon>Fungi</taxon>
        <taxon>Dikarya</taxon>
        <taxon>Ascomycota</taxon>
        <taxon>Pezizomycotina</taxon>
        <taxon>Sordariomycetes</taxon>
        <taxon>Sordariomycetidae</taxon>
        <taxon>Sordariales</taxon>
        <taxon>Sordariaceae</taxon>
        <taxon>Sordaria</taxon>
    </lineage>
</organism>
<dbReference type="InterPro" id="IPR056186">
    <property type="entry name" value="PDZ_CPAF-rel"/>
</dbReference>
<reference evidence="4" key="2">
    <citation type="submission" date="2023-07" db="EMBL/GenBank/DDBJ databases">
        <authorList>
            <consortium name="Lawrence Berkeley National Laboratory"/>
            <person name="Haridas S."/>
            <person name="Hensen N."/>
            <person name="Bonometti L."/>
            <person name="Westerberg I."/>
            <person name="Brannstrom I.O."/>
            <person name="Guillou S."/>
            <person name="Cros-Aarteil S."/>
            <person name="Calhoun S."/>
            <person name="Kuo A."/>
            <person name="Mondo S."/>
            <person name="Pangilinan J."/>
            <person name="Riley R."/>
            <person name="LaButti K."/>
            <person name="Andreopoulos B."/>
            <person name="Lipzen A."/>
            <person name="Chen C."/>
            <person name="Yanf M."/>
            <person name="Daum C."/>
            <person name="Ng V."/>
            <person name="Clum A."/>
            <person name="Steindorff A."/>
            <person name="Ohm R."/>
            <person name="Martin F."/>
            <person name="Silar P."/>
            <person name="Natvig D."/>
            <person name="Lalanne C."/>
            <person name="Gautier V."/>
            <person name="Ament-velasquez S.L."/>
            <person name="Kruys A."/>
            <person name="Hutchinson M.I."/>
            <person name="Powell A.J."/>
            <person name="Barry K."/>
            <person name="Miller A.N."/>
            <person name="Grigoriev I.V."/>
            <person name="Debuchy R."/>
            <person name="Gladieux P."/>
            <person name="Thoren M.H."/>
            <person name="Johannesson H."/>
        </authorList>
    </citation>
    <scope>NUCLEOTIDE SEQUENCE</scope>
    <source>
        <strain evidence="4">FGSC 1904</strain>
    </source>
</reference>
<reference evidence="4" key="1">
    <citation type="journal article" date="2023" name="Mol. Phylogenet. Evol.">
        <title>Genome-scale phylogeny and comparative genomics of the fungal order Sordariales.</title>
        <authorList>
            <person name="Hensen N."/>
            <person name="Bonometti L."/>
            <person name="Westerberg I."/>
            <person name="Brannstrom I.O."/>
            <person name="Guillou S."/>
            <person name="Cros-Aarteil S."/>
            <person name="Calhoun S."/>
            <person name="Haridas S."/>
            <person name="Kuo A."/>
            <person name="Mondo S."/>
            <person name="Pangilinan J."/>
            <person name="Riley R."/>
            <person name="LaButti K."/>
            <person name="Andreopoulos B."/>
            <person name="Lipzen A."/>
            <person name="Chen C."/>
            <person name="Yan M."/>
            <person name="Daum C."/>
            <person name="Ng V."/>
            <person name="Clum A."/>
            <person name="Steindorff A."/>
            <person name="Ohm R.A."/>
            <person name="Martin F."/>
            <person name="Silar P."/>
            <person name="Natvig D.O."/>
            <person name="Lalanne C."/>
            <person name="Gautier V."/>
            <person name="Ament-Velasquez S.L."/>
            <person name="Kruys A."/>
            <person name="Hutchinson M.I."/>
            <person name="Powell A.J."/>
            <person name="Barry K."/>
            <person name="Miller A.N."/>
            <person name="Grigoriev I.V."/>
            <person name="Debuchy R."/>
            <person name="Gladieux P."/>
            <person name="Hiltunen Thoren M."/>
            <person name="Johannesson H."/>
        </authorList>
    </citation>
    <scope>NUCLEOTIDE SEQUENCE</scope>
    <source>
        <strain evidence="4">FGSC 1904</strain>
    </source>
</reference>
<sequence>MFLFTPILWVLLDLVLSSTIAQRDGATVAEVKPSVAFACLESVPVDVKRDVALIDYLLPYAQFQSTLGYLKAPPKEYLLPGVDVLGGLVQIREKLRDGGYISQFEFTKDLSRVYSAAHDAHFNYAPALHTVFDLARTLWPASVSVNGTDLPKVYVQEDILLQPNSSNISPIEFIDDIPIDDFLAVEAHNKHLHDPDAQYNYVFWFSAARSKTPDKFVPGSYLVNYPDSHTVRFVNGSSREFPNKALIQIDFDEIDSGEKLHKKYVEVPDGPDPKAAFTADPAITPEEGSPMPNSRYPSNPVASHKYGGYISGYLLEDDHHNDTCVLAVFTFLTAHAAFPGYNLTKDFTEARRTIRETLSSCKVDGRTRLIVDVSGNDGGYAALVSELYRNLFPKAKEWTGNRIRAHPAVDLLGRLLYNNTELPHRPPVSASDLDPKTGSPYKTWTDLYGPAAVNVMGNNNDEDEVLETNMLADNQSAPVDSDSFYLTGAAPKWKEEVLPEQPFDASNIVVLTNGVCFSACAFFTGLMAREQGVRTIAVGGRPLYTPMQAIGGTKGGQMITGATIRSWFDLILNRDRGNVRITSRELAALVPSPDLAPLEPVTLQGSTVNYRNQYVEGYELTEEKRDDYPPQFMYEAANCRLFYKAEHWKTVAALWRDVSDVAWRNASCVPNSTTQRDGDRWIISDKTQEYSDKVRSSVLVYDGPGSLTNNEWHKYGKLNTTGLGIGHKLREEEYEVPGDFWDRMKRDEEEEKHGGQRHGEHEQEGKKDEKSSAEKMTPGITRAAVTGSLVVAVGLLMM</sequence>
<dbReference type="Pfam" id="PF23658">
    <property type="entry name" value="PDZ_CPAF_rel"/>
    <property type="match status" value="1"/>
</dbReference>
<proteinExistence type="predicted"/>
<protein>
    <recommendedName>
        <fullName evidence="3">CPAF-like PDZ domain-containing protein</fullName>
    </recommendedName>
</protein>
<gene>
    <name evidence="4" type="ORF">B0T20DRAFT_508139</name>
</gene>
<evidence type="ECO:0000313" key="4">
    <source>
        <dbReference type="EMBL" id="KAK3396940.1"/>
    </source>
</evidence>
<accession>A0AAE0UAT9</accession>
<dbReference type="InterPro" id="IPR029045">
    <property type="entry name" value="ClpP/crotonase-like_dom_sf"/>
</dbReference>
<dbReference type="PANTHER" id="PTHR37049:SF4">
    <property type="entry name" value="RHODANESE DOMAIN-CONTAINING PROTEIN"/>
    <property type="match status" value="1"/>
</dbReference>
<feature type="compositionally biased region" description="Basic and acidic residues" evidence="1">
    <location>
        <begin position="748"/>
        <end position="773"/>
    </location>
</feature>
<evidence type="ECO:0000313" key="5">
    <source>
        <dbReference type="Proteomes" id="UP001281003"/>
    </source>
</evidence>
<evidence type="ECO:0000259" key="3">
    <source>
        <dbReference type="Pfam" id="PF23658"/>
    </source>
</evidence>
<feature type="signal peptide" evidence="2">
    <location>
        <begin position="1"/>
        <end position="21"/>
    </location>
</feature>
<comment type="caution">
    <text evidence="4">The sequence shown here is derived from an EMBL/GenBank/DDBJ whole genome shotgun (WGS) entry which is preliminary data.</text>
</comment>
<dbReference type="Gene3D" id="3.90.226.10">
    <property type="entry name" value="2-enoyl-CoA Hydratase, Chain A, domain 1"/>
    <property type="match status" value="1"/>
</dbReference>
<feature type="domain" description="CPAF-like PDZ" evidence="3">
    <location>
        <begin position="141"/>
        <end position="251"/>
    </location>
</feature>
<keyword evidence="2" id="KW-0732">Signal</keyword>
<feature type="region of interest" description="Disordered" evidence="1">
    <location>
        <begin position="748"/>
        <end position="780"/>
    </location>
</feature>
<dbReference type="EMBL" id="JAUTDP010000008">
    <property type="protein sequence ID" value="KAK3396940.1"/>
    <property type="molecule type" value="Genomic_DNA"/>
</dbReference>
<dbReference type="SUPFAM" id="SSF52096">
    <property type="entry name" value="ClpP/crotonase"/>
    <property type="match status" value="1"/>
</dbReference>
<keyword evidence="5" id="KW-1185">Reference proteome</keyword>